<protein>
    <submittedName>
        <fullName evidence="1">Uncharacterized protein</fullName>
    </submittedName>
</protein>
<dbReference type="OrthoDB" id="3038406at2759"/>
<proteinExistence type="predicted"/>
<dbReference type="Proteomes" id="UP000772434">
    <property type="component" value="Unassembled WGS sequence"/>
</dbReference>
<evidence type="ECO:0000313" key="1">
    <source>
        <dbReference type="EMBL" id="KAF9063574.1"/>
    </source>
</evidence>
<sequence length="264" mass="29313">MDRINMPGQVYEAFLPFEDGSDKGFHGFVPSGQWFRDVYDSLIESHKDSFNQHTAMLTARVCAIDHSHKLAKHIAKIDSVPIFIGLLTVTNDKGEIRVCNFVASKAHSQFTDVLKKVKASLDLYGHEQPQVFYTDNMSDKGMLEECFPSLLEDVIPVEKHSALPLFSIPTTITPIVLNSTQSIDNALRAIMSCLPESSGQLVVGFDSEWNVDVSEDGQVQGKAPTVVVQIALKEQVFILQIGQQTALHQLPQQLSNFLFTHASL</sequence>
<organism evidence="1 2">
    <name type="scientific">Rhodocollybia butyracea</name>
    <dbReference type="NCBI Taxonomy" id="206335"/>
    <lineage>
        <taxon>Eukaryota</taxon>
        <taxon>Fungi</taxon>
        <taxon>Dikarya</taxon>
        <taxon>Basidiomycota</taxon>
        <taxon>Agaricomycotina</taxon>
        <taxon>Agaricomycetes</taxon>
        <taxon>Agaricomycetidae</taxon>
        <taxon>Agaricales</taxon>
        <taxon>Marasmiineae</taxon>
        <taxon>Omphalotaceae</taxon>
        <taxon>Rhodocollybia</taxon>
    </lineage>
</organism>
<accession>A0A9P5U2L1</accession>
<dbReference type="Gene3D" id="3.30.420.10">
    <property type="entry name" value="Ribonuclease H-like superfamily/Ribonuclease H"/>
    <property type="match status" value="1"/>
</dbReference>
<dbReference type="InterPro" id="IPR036397">
    <property type="entry name" value="RNaseH_sf"/>
</dbReference>
<gene>
    <name evidence="1" type="ORF">BDP27DRAFT_1426743</name>
</gene>
<name>A0A9P5U2L1_9AGAR</name>
<dbReference type="EMBL" id="JADNRY010000143">
    <property type="protein sequence ID" value="KAF9063574.1"/>
    <property type="molecule type" value="Genomic_DNA"/>
</dbReference>
<dbReference type="AlphaFoldDB" id="A0A9P5U2L1"/>
<evidence type="ECO:0000313" key="2">
    <source>
        <dbReference type="Proteomes" id="UP000772434"/>
    </source>
</evidence>
<keyword evidence="2" id="KW-1185">Reference proteome</keyword>
<comment type="caution">
    <text evidence="1">The sequence shown here is derived from an EMBL/GenBank/DDBJ whole genome shotgun (WGS) entry which is preliminary data.</text>
</comment>
<reference evidence="1" key="1">
    <citation type="submission" date="2020-11" db="EMBL/GenBank/DDBJ databases">
        <authorList>
            <consortium name="DOE Joint Genome Institute"/>
            <person name="Ahrendt S."/>
            <person name="Riley R."/>
            <person name="Andreopoulos W."/>
            <person name="Labutti K."/>
            <person name="Pangilinan J."/>
            <person name="Ruiz-Duenas F.J."/>
            <person name="Barrasa J.M."/>
            <person name="Sanchez-Garcia M."/>
            <person name="Camarero S."/>
            <person name="Miyauchi S."/>
            <person name="Serrano A."/>
            <person name="Linde D."/>
            <person name="Babiker R."/>
            <person name="Drula E."/>
            <person name="Ayuso-Fernandez I."/>
            <person name="Pacheco R."/>
            <person name="Padilla G."/>
            <person name="Ferreira P."/>
            <person name="Barriuso J."/>
            <person name="Kellner H."/>
            <person name="Castanera R."/>
            <person name="Alfaro M."/>
            <person name="Ramirez L."/>
            <person name="Pisabarro A.G."/>
            <person name="Kuo A."/>
            <person name="Tritt A."/>
            <person name="Lipzen A."/>
            <person name="He G."/>
            <person name="Yan M."/>
            <person name="Ng V."/>
            <person name="Cullen D."/>
            <person name="Martin F."/>
            <person name="Rosso M.-N."/>
            <person name="Henrissat B."/>
            <person name="Hibbett D."/>
            <person name="Martinez A.T."/>
            <person name="Grigoriev I.V."/>
        </authorList>
    </citation>
    <scope>NUCLEOTIDE SEQUENCE</scope>
    <source>
        <strain evidence="1">AH 40177</strain>
    </source>
</reference>
<dbReference type="GO" id="GO:0003676">
    <property type="term" value="F:nucleic acid binding"/>
    <property type="evidence" value="ECO:0007669"/>
    <property type="project" value="InterPro"/>
</dbReference>